<name>A0A176QCM5_9MICO</name>
<protein>
    <recommendedName>
        <fullName evidence="1">AtuA-like ferredoxin-fold domain-containing protein</fullName>
    </recommendedName>
</protein>
<dbReference type="Pfam" id="PF23544">
    <property type="entry name" value="AtuA_ferredoxin"/>
    <property type="match status" value="1"/>
</dbReference>
<evidence type="ECO:0000313" key="2">
    <source>
        <dbReference type="EMBL" id="OAB87426.1"/>
    </source>
</evidence>
<dbReference type="STRING" id="262209.AWH69_04885"/>
<proteinExistence type="predicted"/>
<dbReference type="AlphaFoldDB" id="A0A176QCM5"/>
<dbReference type="EMBL" id="LQZG01000002">
    <property type="protein sequence ID" value="OAB87426.1"/>
    <property type="molecule type" value="Genomic_DNA"/>
</dbReference>
<evidence type="ECO:0000313" key="3">
    <source>
        <dbReference type="Proteomes" id="UP000076976"/>
    </source>
</evidence>
<keyword evidence="3" id="KW-1185">Reference proteome</keyword>
<dbReference type="PANTHER" id="PTHR47585:SF2">
    <property type="entry name" value="DUF1446 DOMAIN PROTEIN (AFU_ORTHOLOGUE AFUA_6G11420)"/>
    <property type="match status" value="1"/>
</dbReference>
<feature type="domain" description="AtuA-like ferredoxin-fold" evidence="1">
    <location>
        <begin position="5"/>
        <end position="102"/>
    </location>
</feature>
<reference evidence="2 3" key="1">
    <citation type="submission" date="2016-01" db="EMBL/GenBank/DDBJ databases">
        <title>Janibacter melonis strain CD11_4 genome sequencing and assembly.</title>
        <authorList>
            <person name="Nair G.R."/>
            <person name="Kaur G."/>
            <person name="Chander A.M."/>
            <person name="Mayilraj S."/>
        </authorList>
    </citation>
    <scope>NUCLEOTIDE SEQUENCE [LARGE SCALE GENOMIC DNA]</scope>
    <source>
        <strain evidence="2 3">CD11-4</strain>
    </source>
</reference>
<gene>
    <name evidence="2" type="ORF">AWH69_04885</name>
</gene>
<evidence type="ECO:0000259" key="1">
    <source>
        <dbReference type="Pfam" id="PF23544"/>
    </source>
</evidence>
<dbReference type="RefSeq" id="WP_068272633.1">
    <property type="nucleotide sequence ID" value="NZ_LQZG01000002.1"/>
</dbReference>
<sequence>MTDVLLHELAHARPGDKGDTSILSVFPLDDADYEWLCEVLTVERVVEHLGEHLRGHVTRYEVPLVQGVQLVCQHALDGGVTTSLAVDTHGKALSSRLLAMRVPAPAR</sequence>
<accession>A0A176QCM5</accession>
<dbReference type="InterPro" id="IPR056362">
    <property type="entry name" value="AtuA-like_ferredoxin_dom"/>
</dbReference>
<organism evidence="2 3">
    <name type="scientific">Janibacter melonis</name>
    <dbReference type="NCBI Taxonomy" id="262209"/>
    <lineage>
        <taxon>Bacteria</taxon>
        <taxon>Bacillati</taxon>
        <taxon>Actinomycetota</taxon>
        <taxon>Actinomycetes</taxon>
        <taxon>Micrococcales</taxon>
        <taxon>Intrasporangiaceae</taxon>
        <taxon>Janibacter</taxon>
    </lineage>
</organism>
<dbReference type="Proteomes" id="UP000076976">
    <property type="component" value="Unassembled WGS sequence"/>
</dbReference>
<comment type="caution">
    <text evidence="2">The sequence shown here is derived from an EMBL/GenBank/DDBJ whole genome shotgun (WGS) entry which is preliminary data.</text>
</comment>
<dbReference type="PANTHER" id="PTHR47585">
    <property type="match status" value="1"/>
</dbReference>